<dbReference type="EMBL" id="CADCUK010000162">
    <property type="protein sequence ID" value="CAA9385959.1"/>
    <property type="molecule type" value="Genomic_DNA"/>
</dbReference>
<feature type="compositionally biased region" description="Low complexity" evidence="1">
    <location>
        <begin position="69"/>
        <end position="80"/>
    </location>
</feature>
<reference evidence="2" key="1">
    <citation type="submission" date="2020-02" db="EMBL/GenBank/DDBJ databases">
        <authorList>
            <person name="Meier V. D."/>
        </authorList>
    </citation>
    <scope>NUCLEOTIDE SEQUENCE</scope>
    <source>
        <strain evidence="2">AVDCRST_MAG47</strain>
    </source>
</reference>
<feature type="compositionally biased region" description="Basic residues" evidence="1">
    <location>
        <begin position="28"/>
        <end position="46"/>
    </location>
</feature>
<feature type="region of interest" description="Disordered" evidence="1">
    <location>
        <begin position="1"/>
        <end position="145"/>
    </location>
</feature>
<gene>
    <name evidence="2" type="ORF">AVDCRST_MAG47-2548</name>
</gene>
<sequence>EREREDDPSLPGEGLGGAVRRVALPAVRGRRQPHARRRRELARRRLAAAPLRRCLARADRRQHRGAGGRARPQHPAARQGVADGRGRSGLPARARRRRHPRHDLREARERSWGARPQAPHRPGAHLAERRDAAQARLRRRGAHGL</sequence>
<feature type="non-terminal residue" evidence="2">
    <location>
        <position position="145"/>
    </location>
</feature>
<accession>A0A6J4NIJ9</accession>
<feature type="compositionally biased region" description="Basic and acidic residues" evidence="1">
    <location>
        <begin position="103"/>
        <end position="112"/>
    </location>
</feature>
<organism evidence="2">
    <name type="scientific">uncultured Nocardioidaceae bacterium</name>
    <dbReference type="NCBI Taxonomy" id="253824"/>
    <lineage>
        <taxon>Bacteria</taxon>
        <taxon>Bacillati</taxon>
        <taxon>Actinomycetota</taxon>
        <taxon>Actinomycetes</taxon>
        <taxon>Propionibacteriales</taxon>
        <taxon>Nocardioidaceae</taxon>
        <taxon>environmental samples</taxon>
    </lineage>
</organism>
<proteinExistence type="predicted"/>
<name>A0A6J4NIJ9_9ACTN</name>
<feature type="compositionally biased region" description="Basic residues" evidence="1">
    <location>
        <begin position="136"/>
        <end position="145"/>
    </location>
</feature>
<evidence type="ECO:0000256" key="1">
    <source>
        <dbReference type="SAM" id="MobiDB-lite"/>
    </source>
</evidence>
<protein>
    <submittedName>
        <fullName evidence="2">Uncharacterized protein</fullName>
    </submittedName>
</protein>
<evidence type="ECO:0000313" key="2">
    <source>
        <dbReference type="EMBL" id="CAA9385959.1"/>
    </source>
</evidence>
<dbReference type="AlphaFoldDB" id="A0A6J4NIJ9"/>
<feature type="compositionally biased region" description="Basic residues" evidence="1">
    <location>
        <begin position="93"/>
        <end position="102"/>
    </location>
</feature>
<feature type="non-terminal residue" evidence="2">
    <location>
        <position position="1"/>
    </location>
</feature>